<sequence>MPLESDSENFIRYVNRSLDEEEDFHFLRFEFLQRLNLAQLQVKLVRMKSEFQKRGKASPEELETLQTTLEAYATAIRNYGDLRSAKDIDKTETNRRKLLLQRFFQSENDFNDPFHSHYAFFKHGEKQIDPVRRALMRYLPSRLAYSEEERGQRSREYAEGKPPLRVSRFVDRLVRFSVAITGETFLVVPMLIMAIDSSQVKSLATVSVSVVVFALILSFAIRLSNVETLVSTATYAAVLVVFVGTSVGGGP</sequence>
<evidence type="ECO:0000259" key="2">
    <source>
        <dbReference type="Pfam" id="PF20237"/>
    </source>
</evidence>
<dbReference type="Proteomes" id="UP001321760">
    <property type="component" value="Unassembled WGS sequence"/>
</dbReference>
<feature type="transmembrane region" description="Helical" evidence="1">
    <location>
        <begin position="228"/>
        <end position="248"/>
    </location>
</feature>
<comment type="caution">
    <text evidence="3">The sequence shown here is derived from an EMBL/GenBank/DDBJ whole genome shotgun (WGS) entry which is preliminary data.</text>
</comment>
<name>A0AAV9GSH9_9PEZI</name>
<keyword evidence="4" id="KW-1185">Reference proteome</keyword>
<organism evidence="3 4">
    <name type="scientific">Podospora aff. communis PSN243</name>
    <dbReference type="NCBI Taxonomy" id="3040156"/>
    <lineage>
        <taxon>Eukaryota</taxon>
        <taxon>Fungi</taxon>
        <taxon>Dikarya</taxon>
        <taxon>Ascomycota</taxon>
        <taxon>Pezizomycotina</taxon>
        <taxon>Sordariomycetes</taxon>
        <taxon>Sordariomycetidae</taxon>
        <taxon>Sordariales</taxon>
        <taxon>Podosporaceae</taxon>
        <taxon>Podospora</taxon>
    </lineage>
</organism>
<protein>
    <recommendedName>
        <fullName evidence="2">DUF6594 domain-containing protein</fullName>
    </recommendedName>
</protein>
<dbReference type="EMBL" id="MU865933">
    <property type="protein sequence ID" value="KAK4450313.1"/>
    <property type="molecule type" value="Genomic_DNA"/>
</dbReference>
<reference evidence="3" key="2">
    <citation type="submission" date="2023-05" db="EMBL/GenBank/DDBJ databases">
        <authorList>
            <consortium name="Lawrence Berkeley National Laboratory"/>
            <person name="Steindorff A."/>
            <person name="Hensen N."/>
            <person name="Bonometti L."/>
            <person name="Westerberg I."/>
            <person name="Brannstrom I.O."/>
            <person name="Guillou S."/>
            <person name="Cros-Aarteil S."/>
            <person name="Calhoun S."/>
            <person name="Haridas S."/>
            <person name="Kuo A."/>
            <person name="Mondo S."/>
            <person name="Pangilinan J."/>
            <person name="Riley R."/>
            <person name="Labutti K."/>
            <person name="Andreopoulos B."/>
            <person name="Lipzen A."/>
            <person name="Chen C."/>
            <person name="Yanf M."/>
            <person name="Daum C."/>
            <person name="Ng V."/>
            <person name="Clum A."/>
            <person name="Ohm R."/>
            <person name="Martin F."/>
            <person name="Silar P."/>
            <person name="Natvig D."/>
            <person name="Lalanne C."/>
            <person name="Gautier V."/>
            <person name="Ament-Velasquez S.L."/>
            <person name="Kruys A."/>
            <person name="Hutchinson M.I."/>
            <person name="Powell A.J."/>
            <person name="Barry K."/>
            <person name="Miller A.N."/>
            <person name="Grigoriev I.V."/>
            <person name="Debuchy R."/>
            <person name="Gladieux P."/>
            <person name="Thoren M.H."/>
            <person name="Johannesson H."/>
        </authorList>
    </citation>
    <scope>NUCLEOTIDE SEQUENCE</scope>
    <source>
        <strain evidence="3">PSN243</strain>
    </source>
</reference>
<feature type="domain" description="DUF6594" evidence="2">
    <location>
        <begin position="23"/>
        <end position="240"/>
    </location>
</feature>
<keyword evidence="1" id="KW-0812">Transmembrane</keyword>
<evidence type="ECO:0000313" key="4">
    <source>
        <dbReference type="Proteomes" id="UP001321760"/>
    </source>
</evidence>
<feature type="transmembrane region" description="Helical" evidence="1">
    <location>
        <begin position="201"/>
        <end position="221"/>
    </location>
</feature>
<reference evidence="3" key="1">
    <citation type="journal article" date="2023" name="Mol. Phylogenet. Evol.">
        <title>Genome-scale phylogeny and comparative genomics of the fungal order Sordariales.</title>
        <authorList>
            <person name="Hensen N."/>
            <person name="Bonometti L."/>
            <person name="Westerberg I."/>
            <person name="Brannstrom I.O."/>
            <person name="Guillou S."/>
            <person name="Cros-Aarteil S."/>
            <person name="Calhoun S."/>
            <person name="Haridas S."/>
            <person name="Kuo A."/>
            <person name="Mondo S."/>
            <person name="Pangilinan J."/>
            <person name="Riley R."/>
            <person name="LaButti K."/>
            <person name="Andreopoulos B."/>
            <person name="Lipzen A."/>
            <person name="Chen C."/>
            <person name="Yan M."/>
            <person name="Daum C."/>
            <person name="Ng V."/>
            <person name="Clum A."/>
            <person name="Steindorff A."/>
            <person name="Ohm R.A."/>
            <person name="Martin F."/>
            <person name="Silar P."/>
            <person name="Natvig D.O."/>
            <person name="Lalanne C."/>
            <person name="Gautier V."/>
            <person name="Ament-Velasquez S.L."/>
            <person name="Kruys A."/>
            <person name="Hutchinson M.I."/>
            <person name="Powell A.J."/>
            <person name="Barry K."/>
            <person name="Miller A.N."/>
            <person name="Grigoriev I.V."/>
            <person name="Debuchy R."/>
            <person name="Gladieux P."/>
            <person name="Hiltunen Thoren M."/>
            <person name="Johannesson H."/>
        </authorList>
    </citation>
    <scope>NUCLEOTIDE SEQUENCE</scope>
    <source>
        <strain evidence="3">PSN243</strain>
    </source>
</reference>
<evidence type="ECO:0000313" key="3">
    <source>
        <dbReference type="EMBL" id="KAK4450313.1"/>
    </source>
</evidence>
<accession>A0AAV9GSH9</accession>
<keyword evidence="1" id="KW-1133">Transmembrane helix</keyword>
<dbReference type="AlphaFoldDB" id="A0AAV9GSH9"/>
<keyword evidence="1" id="KW-0472">Membrane</keyword>
<feature type="transmembrane region" description="Helical" evidence="1">
    <location>
        <begin position="173"/>
        <end position="195"/>
    </location>
</feature>
<dbReference type="Pfam" id="PF20237">
    <property type="entry name" value="DUF6594"/>
    <property type="match status" value="1"/>
</dbReference>
<proteinExistence type="predicted"/>
<evidence type="ECO:0000256" key="1">
    <source>
        <dbReference type="SAM" id="Phobius"/>
    </source>
</evidence>
<dbReference type="InterPro" id="IPR046529">
    <property type="entry name" value="DUF6594"/>
</dbReference>
<gene>
    <name evidence="3" type="ORF">QBC34DRAFT_461777</name>
</gene>